<dbReference type="Proteomes" id="UP000199034">
    <property type="component" value="Unassembled WGS sequence"/>
</dbReference>
<keyword evidence="2" id="KW-1185">Reference proteome</keyword>
<protein>
    <submittedName>
        <fullName evidence="1">Uncharacterized protein</fullName>
    </submittedName>
</protein>
<accession>A0A1G6R919</accession>
<evidence type="ECO:0000313" key="1">
    <source>
        <dbReference type="EMBL" id="SDD00386.1"/>
    </source>
</evidence>
<evidence type="ECO:0000313" key="2">
    <source>
        <dbReference type="Proteomes" id="UP000199034"/>
    </source>
</evidence>
<dbReference type="RefSeq" id="WP_090855027.1">
    <property type="nucleotide sequence ID" value="NZ_FMZM01000005.1"/>
</dbReference>
<dbReference type="OrthoDB" id="4244911at2"/>
<name>A0A1G6R919_9ACTN</name>
<gene>
    <name evidence="1" type="ORF">SAMN05421872_105177</name>
</gene>
<sequence>MSVAPPGWPAGVRPPDAPDWERTAVDWLLDQCPPEYRSYAVLRRHALVLARFGVLHVEACQATTRRALSEARAELRDVVPPDVVDAAIQAWLTEEARLAGVRRAVGLVEQALRGRRFAARM</sequence>
<organism evidence="1 2">
    <name type="scientific">Nocardioides lianchengensis</name>
    <dbReference type="NCBI Taxonomy" id="1045774"/>
    <lineage>
        <taxon>Bacteria</taxon>
        <taxon>Bacillati</taxon>
        <taxon>Actinomycetota</taxon>
        <taxon>Actinomycetes</taxon>
        <taxon>Propionibacteriales</taxon>
        <taxon>Nocardioidaceae</taxon>
        <taxon>Nocardioides</taxon>
    </lineage>
</organism>
<reference evidence="1 2" key="1">
    <citation type="submission" date="2016-10" db="EMBL/GenBank/DDBJ databases">
        <authorList>
            <person name="de Groot N.N."/>
        </authorList>
    </citation>
    <scope>NUCLEOTIDE SEQUENCE [LARGE SCALE GENOMIC DNA]</scope>
    <source>
        <strain evidence="1 2">CGMCC 4.6858</strain>
    </source>
</reference>
<dbReference type="EMBL" id="FMZM01000005">
    <property type="protein sequence ID" value="SDD00386.1"/>
    <property type="molecule type" value="Genomic_DNA"/>
</dbReference>
<dbReference type="AlphaFoldDB" id="A0A1G6R919"/>
<dbReference type="STRING" id="1045774.SAMN05421872_105177"/>
<proteinExistence type="predicted"/>